<sequence length="230" mass="26536">MRWVMSRLLLDREKPVKMQIYHWLKERIIYGEFAPGMILEKNELAHELNVSPTPLREALILLKHDNFIDMVPNLHTRVKLIDVKRVEENAFIRAALEGAVVEQLALSGISKAVEKTCQKLIDSQLGAFGKQDYASVFHIDLEFHHRLVDQLALDSLWDNLYANRAHLDRARQCSPVNVAGIRRSIEQHQQLLQLIVSGQAQPARELIKAHVWSVFDDLQQIAPEYLSRDH</sequence>
<dbReference type="Gene3D" id="1.10.10.10">
    <property type="entry name" value="Winged helix-like DNA-binding domain superfamily/Winged helix DNA-binding domain"/>
    <property type="match status" value="1"/>
</dbReference>
<dbReference type="EMBL" id="CP068391">
    <property type="protein sequence ID" value="QQX55239.1"/>
    <property type="molecule type" value="Genomic_DNA"/>
</dbReference>
<accession>A0A7U0NAP2</accession>
<dbReference type="PANTHER" id="PTHR43537">
    <property type="entry name" value="TRANSCRIPTIONAL REGULATOR, GNTR FAMILY"/>
    <property type="match status" value="1"/>
</dbReference>
<evidence type="ECO:0000256" key="3">
    <source>
        <dbReference type="ARBA" id="ARBA00023163"/>
    </source>
</evidence>
<dbReference type="PANTHER" id="PTHR43537:SF24">
    <property type="entry name" value="GLUCONATE OPERON TRANSCRIPTIONAL REPRESSOR"/>
    <property type="match status" value="1"/>
</dbReference>
<dbReference type="InterPro" id="IPR008920">
    <property type="entry name" value="TF_FadR/GntR_C"/>
</dbReference>
<gene>
    <name evidence="5" type="ORF">JKX24_09640</name>
</gene>
<protein>
    <submittedName>
        <fullName evidence="5">GntR family transcriptional regulator</fullName>
    </submittedName>
</protein>
<dbReference type="SMART" id="SM00345">
    <property type="entry name" value="HTH_GNTR"/>
    <property type="match status" value="1"/>
</dbReference>
<keyword evidence="2" id="KW-0238">DNA-binding</keyword>
<dbReference type="Pfam" id="PF07729">
    <property type="entry name" value="FCD"/>
    <property type="match status" value="1"/>
</dbReference>
<evidence type="ECO:0000259" key="4">
    <source>
        <dbReference type="PROSITE" id="PS50949"/>
    </source>
</evidence>
<dbReference type="CDD" id="cd07377">
    <property type="entry name" value="WHTH_GntR"/>
    <property type="match status" value="1"/>
</dbReference>
<evidence type="ECO:0000256" key="1">
    <source>
        <dbReference type="ARBA" id="ARBA00023015"/>
    </source>
</evidence>
<evidence type="ECO:0000313" key="6">
    <source>
        <dbReference type="Proteomes" id="UP000596176"/>
    </source>
</evidence>
<evidence type="ECO:0000313" key="5">
    <source>
        <dbReference type="EMBL" id="QQX55239.1"/>
    </source>
</evidence>
<dbReference type="InterPro" id="IPR036388">
    <property type="entry name" value="WH-like_DNA-bd_sf"/>
</dbReference>
<dbReference type="GO" id="GO:0003700">
    <property type="term" value="F:DNA-binding transcription factor activity"/>
    <property type="evidence" value="ECO:0007669"/>
    <property type="project" value="InterPro"/>
</dbReference>
<keyword evidence="1" id="KW-0805">Transcription regulation</keyword>
<keyword evidence="3" id="KW-0804">Transcription</keyword>
<dbReference type="Pfam" id="PF00392">
    <property type="entry name" value="GntR"/>
    <property type="match status" value="1"/>
</dbReference>
<dbReference type="Gene3D" id="1.20.120.530">
    <property type="entry name" value="GntR ligand-binding domain-like"/>
    <property type="match status" value="1"/>
</dbReference>
<evidence type="ECO:0000256" key="2">
    <source>
        <dbReference type="ARBA" id="ARBA00023125"/>
    </source>
</evidence>
<dbReference type="InterPro" id="IPR000524">
    <property type="entry name" value="Tscrpt_reg_HTH_GntR"/>
</dbReference>
<feature type="domain" description="HTH gntR-type" evidence="4">
    <location>
        <begin position="14"/>
        <end position="81"/>
    </location>
</feature>
<dbReference type="SUPFAM" id="SSF48008">
    <property type="entry name" value="GntR ligand-binding domain-like"/>
    <property type="match status" value="1"/>
</dbReference>
<dbReference type="GO" id="GO:0003677">
    <property type="term" value="F:DNA binding"/>
    <property type="evidence" value="ECO:0007669"/>
    <property type="project" value="UniProtKB-KW"/>
</dbReference>
<dbReference type="SUPFAM" id="SSF46785">
    <property type="entry name" value="Winged helix' DNA-binding domain"/>
    <property type="match status" value="1"/>
</dbReference>
<dbReference type="SMART" id="SM00895">
    <property type="entry name" value="FCD"/>
    <property type="match status" value="1"/>
</dbReference>
<dbReference type="AlphaFoldDB" id="A0A7U0NAP2"/>
<dbReference type="InterPro" id="IPR036390">
    <property type="entry name" value="WH_DNA-bd_sf"/>
</dbReference>
<dbReference type="InterPro" id="IPR011711">
    <property type="entry name" value="GntR_C"/>
</dbReference>
<dbReference type="PROSITE" id="PS50949">
    <property type="entry name" value="HTH_GNTR"/>
    <property type="match status" value="1"/>
</dbReference>
<proteinExistence type="predicted"/>
<dbReference type="Proteomes" id="UP000596176">
    <property type="component" value="Chromosome"/>
</dbReference>
<name>A0A7U0NAP2_SERPR</name>
<reference evidence="5 6" key="1">
    <citation type="submission" date="2021-01" db="EMBL/GenBank/DDBJ databases">
        <title>Chromosome sequence of Serratia proteamaculans strain 94 rif-r, isolated from spoiled beef.</title>
        <authorList>
            <person name="Zaytseva Y.V."/>
            <person name="Iablokov S.N."/>
            <person name="Klyukina A."/>
        </authorList>
    </citation>
    <scope>NUCLEOTIDE SEQUENCE [LARGE SCALE GENOMIC DNA]</scope>
    <source>
        <strain evidence="5 6">94 rif-r</strain>
    </source>
</reference>
<organism evidence="5 6">
    <name type="scientific">Serratia proteamaculans</name>
    <dbReference type="NCBI Taxonomy" id="28151"/>
    <lineage>
        <taxon>Bacteria</taxon>
        <taxon>Pseudomonadati</taxon>
        <taxon>Pseudomonadota</taxon>
        <taxon>Gammaproteobacteria</taxon>
        <taxon>Enterobacterales</taxon>
        <taxon>Yersiniaceae</taxon>
        <taxon>Serratia</taxon>
    </lineage>
</organism>